<keyword evidence="3 5" id="KW-1133">Transmembrane helix</keyword>
<gene>
    <name evidence="7" type="ORF">IAA69_03870</name>
</gene>
<dbReference type="GO" id="GO:0022857">
    <property type="term" value="F:transmembrane transporter activity"/>
    <property type="evidence" value="ECO:0007669"/>
    <property type="project" value="InterPro"/>
</dbReference>
<evidence type="ECO:0000313" key="8">
    <source>
        <dbReference type="Proteomes" id="UP000824261"/>
    </source>
</evidence>
<feature type="transmembrane region" description="Helical" evidence="5">
    <location>
        <begin position="287"/>
        <end position="308"/>
    </location>
</feature>
<evidence type="ECO:0000313" key="7">
    <source>
        <dbReference type="EMBL" id="HIR01381.1"/>
    </source>
</evidence>
<dbReference type="Pfam" id="PF07690">
    <property type="entry name" value="MFS_1"/>
    <property type="match status" value="1"/>
</dbReference>
<dbReference type="PROSITE" id="PS51257">
    <property type="entry name" value="PROKAR_LIPOPROTEIN"/>
    <property type="match status" value="1"/>
</dbReference>
<evidence type="ECO:0000256" key="4">
    <source>
        <dbReference type="ARBA" id="ARBA00023136"/>
    </source>
</evidence>
<keyword evidence="4 5" id="KW-0472">Membrane</keyword>
<name>A0A9D1D3I4_9ACTN</name>
<feature type="transmembrane region" description="Helical" evidence="5">
    <location>
        <begin position="350"/>
        <end position="369"/>
    </location>
</feature>
<dbReference type="SUPFAM" id="SSF103473">
    <property type="entry name" value="MFS general substrate transporter"/>
    <property type="match status" value="1"/>
</dbReference>
<dbReference type="InterPro" id="IPR050327">
    <property type="entry name" value="Proton-linked_MCT"/>
</dbReference>
<comment type="caution">
    <text evidence="7">The sequence shown here is derived from an EMBL/GenBank/DDBJ whole genome shotgun (WGS) entry which is preliminary data.</text>
</comment>
<dbReference type="PANTHER" id="PTHR11360:SF284">
    <property type="entry name" value="EG:103B4.3 PROTEIN-RELATED"/>
    <property type="match status" value="1"/>
</dbReference>
<evidence type="ECO:0000256" key="3">
    <source>
        <dbReference type="ARBA" id="ARBA00022989"/>
    </source>
</evidence>
<feature type="transmembrane region" description="Helical" evidence="5">
    <location>
        <begin position="12"/>
        <end position="37"/>
    </location>
</feature>
<feature type="transmembrane region" description="Helical" evidence="5">
    <location>
        <begin position="169"/>
        <end position="188"/>
    </location>
</feature>
<feature type="transmembrane region" description="Helical" evidence="5">
    <location>
        <begin position="314"/>
        <end position="338"/>
    </location>
</feature>
<protein>
    <submittedName>
        <fullName evidence="7">MFS transporter</fullName>
    </submittedName>
</protein>
<dbReference type="InterPro" id="IPR020846">
    <property type="entry name" value="MFS_dom"/>
</dbReference>
<dbReference type="PANTHER" id="PTHR11360">
    <property type="entry name" value="MONOCARBOXYLATE TRANSPORTER"/>
    <property type="match status" value="1"/>
</dbReference>
<feature type="domain" description="Major facilitator superfamily (MFS) profile" evidence="6">
    <location>
        <begin position="1"/>
        <end position="404"/>
    </location>
</feature>
<organism evidence="7 8">
    <name type="scientific">Candidatus Aveggerthella stercoripullorum</name>
    <dbReference type="NCBI Taxonomy" id="2840688"/>
    <lineage>
        <taxon>Bacteria</taxon>
        <taxon>Bacillati</taxon>
        <taxon>Actinomycetota</taxon>
        <taxon>Coriobacteriia</taxon>
        <taxon>Eggerthellales</taxon>
        <taxon>Eggerthellaceae</taxon>
        <taxon>Eggerthellaceae incertae sedis</taxon>
        <taxon>Candidatus Aveggerthella</taxon>
    </lineage>
</organism>
<proteinExistence type="predicted"/>
<feature type="transmembrane region" description="Helical" evidence="5">
    <location>
        <begin position="75"/>
        <end position="95"/>
    </location>
</feature>
<feature type="transmembrane region" description="Helical" evidence="5">
    <location>
        <begin position="222"/>
        <end position="243"/>
    </location>
</feature>
<dbReference type="InterPro" id="IPR011701">
    <property type="entry name" value="MFS"/>
</dbReference>
<evidence type="ECO:0000256" key="2">
    <source>
        <dbReference type="ARBA" id="ARBA00022692"/>
    </source>
</evidence>
<feature type="transmembrane region" description="Helical" evidence="5">
    <location>
        <begin position="381"/>
        <end position="400"/>
    </location>
</feature>
<sequence>MGNKSGFHYAWLVVLGCGLMIAGTVTFYTVVIGNFFVPASEELGIEYSMISLYSTLVYLGIAAGLPFVGNLLPKIPPVGIAAFAALQSVLVAALSFSNSVIWWWVGGAIIGIGMSFTSIVFVSTVLTNWFVKKTGFAIGLAWALASVASAIMSPVTVELISAMGWRTSMLVFAIVAAVMAVPSALFLVRYSPDRKGIKPYGYDPNDAAAEDISSGVPAKKAVGSLAFILVAFALAATQIVSVINSYFPVYAESVGFAPTVGALMISVALIFDIALNPIIGATIDKFGAVRAFVAWAIVSILSMLILMASAGNELVAYLGAGLGDTLYVLLGVGIASVASTVFGTKDYGKIFAYITIFGFAAGSVGGFIITSLYELTGSFEMVFVFCIVMIVAIMLAVVAAGKVGKKLPWVTDEAEASAK</sequence>
<feature type="transmembrane region" description="Helical" evidence="5">
    <location>
        <begin position="101"/>
        <end position="122"/>
    </location>
</feature>
<evidence type="ECO:0000256" key="1">
    <source>
        <dbReference type="ARBA" id="ARBA00004651"/>
    </source>
</evidence>
<keyword evidence="2 5" id="KW-0812">Transmembrane</keyword>
<dbReference type="PROSITE" id="PS50850">
    <property type="entry name" value="MFS"/>
    <property type="match status" value="1"/>
</dbReference>
<evidence type="ECO:0000259" key="6">
    <source>
        <dbReference type="PROSITE" id="PS50850"/>
    </source>
</evidence>
<feature type="transmembrane region" description="Helical" evidence="5">
    <location>
        <begin position="49"/>
        <end position="68"/>
    </location>
</feature>
<comment type="subcellular location">
    <subcellularLocation>
        <location evidence="1">Cell membrane</location>
        <topology evidence="1">Multi-pass membrane protein</topology>
    </subcellularLocation>
</comment>
<feature type="transmembrane region" description="Helical" evidence="5">
    <location>
        <begin position="255"/>
        <end position="275"/>
    </location>
</feature>
<dbReference type="AlphaFoldDB" id="A0A9D1D3I4"/>
<evidence type="ECO:0000256" key="5">
    <source>
        <dbReference type="SAM" id="Phobius"/>
    </source>
</evidence>
<dbReference type="InterPro" id="IPR036259">
    <property type="entry name" value="MFS_trans_sf"/>
</dbReference>
<dbReference type="GO" id="GO:0005886">
    <property type="term" value="C:plasma membrane"/>
    <property type="evidence" value="ECO:0007669"/>
    <property type="project" value="UniProtKB-SubCell"/>
</dbReference>
<dbReference type="EMBL" id="DVGB01000045">
    <property type="protein sequence ID" value="HIR01381.1"/>
    <property type="molecule type" value="Genomic_DNA"/>
</dbReference>
<dbReference type="Proteomes" id="UP000824261">
    <property type="component" value="Unassembled WGS sequence"/>
</dbReference>
<reference evidence="7" key="2">
    <citation type="journal article" date="2021" name="PeerJ">
        <title>Extensive microbial diversity within the chicken gut microbiome revealed by metagenomics and culture.</title>
        <authorList>
            <person name="Gilroy R."/>
            <person name="Ravi A."/>
            <person name="Getino M."/>
            <person name="Pursley I."/>
            <person name="Horton D.L."/>
            <person name="Alikhan N.F."/>
            <person name="Baker D."/>
            <person name="Gharbi K."/>
            <person name="Hall N."/>
            <person name="Watson M."/>
            <person name="Adriaenssens E.M."/>
            <person name="Foster-Nyarko E."/>
            <person name="Jarju S."/>
            <person name="Secka A."/>
            <person name="Antonio M."/>
            <person name="Oren A."/>
            <person name="Chaudhuri R.R."/>
            <person name="La Ragione R."/>
            <person name="Hildebrand F."/>
            <person name="Pallen M.J."/>
        </authorList>
    </citation>
    <scope>NUCLEOTIDE SEQUENCE</scope>
    <source>
        <strain evidence="7">ChiGjej1B1-2707</strain>
    </source>
</reference>
<feature type="transmembrane region" description="Helical" evidence="5">
    <location>
        <begin position="134"/>
        <end position="157"/>
    </location>
</feature>
<accession>A0A9D1D3I4</accession>
<reference evidence="7" key="1">
    <citation type="submission" date="2020-10" db="EMBL/GenBank/DDBJ databases">
        <authorList>
            <person name="Gilroy R."/>
        </authorList>
    </citation>
    <scope>NUCLEOTIDE SEQUENCE</scope>
    <source>
        <strain evidence="7">ChiGjej1B1-2707</strain>
    </source>
</reference>
<dbReference type="Gene3D" id="1.20.1250.20">
    <property type="entry name" value="MFS general substrate transporter like domains"/>
    <property type="match status" value="2"/>
</dbReference>